<reference evidence="1 2" key="1">
    <citation type="submission" date="2017-06" db="EMBL/GenBank/DDBJ databases">
        <title>A platform for efficient transgenesis in Macrostomum lignano, a flatworm model organism for stem cell research.</title>
        <authorList>
            <person name="Berezikov E."/>
        </authorList>
    </citation>
    <scope>NUCLEOTIDE SEQUENCE [LARGE SCALE GENOMIC DNA]</scope>
    <source>
        <strain evidence="1">DV1</strain>
        <tissue evidence="1">Whole organism</tissue>
    </source>
</reference>
<evidence type="ECO:0000313" key="1">
    <source>
        <dbReference type="EMBL" id="PAA93649.1"/>
    </source>
</evidence>
<keyword evidence="2" id="KW-1185">Reference proteome</keyword>
<gene>
    <name evidence="1" type="ORF">BOX15_Mlig021615g1</name>
</gene>
<dbReference type="EMBL" id="NIVC01000023">
    <property type="protein sequence ID" value="PAA93649.1"/>
    <property type="molecule type" value="Genomic_DNA"/>
</dbReference>
<proteinExistence type="predicted"/>
<name>A0A267H7W5_9PLAT</name>
<sequence length="224" mass="23966">MEIDEVECQLSCQFSRLATEQSQPQYTSSSACQCRHSNEHQQVNIAQSIDQFDYGPNNLLTDSIDLVIDDVTLSSPQLFISGANSDSLSMQPFAQDDVIATCRVTNRCLSAGSRSGLGGSSPPGCHLRCRRGRALALGPERLLLPPLLPGLSAVCQLRLQAPATAPTGWHRVELQLYTPLGGPVPGDAARRSFEVYVAPATPAATAAADAAKHDQAEEFAMTDL</sequence>
<dbReference type="AlphaFoldDB" id="A0A267H7W5"/>
<evidence type="ECO:0000313" key="2">
    <source>
        <dbReference type="Proteomes" id="UP000215902"/>
    </source>
</evidence>
<protein>
    <submittedName>
        <fullName evidence="1">Uncharacterized protein</fullName>
    </submittedName>
</protein>
<dbReference type="Proteomes" id="UP000215902">
    <property type="component" value="Unassembled WGS sequence"/>
</dbReference>
<comment type="caution">
    <text evidence="1">The sequence shown here is derived from an EMBL/GenBank/DDBJ whole genome shotgun (WGS) entry which is preliminary data.</text>
</comment>
<accession>A0A267H7W5</accession>
<organism evidence="1 2">
    <name type="scientific">Macrostomum lignano</name>
    <dbReference type="NCBI Taxonomy" id="282301"/>
    <lineage>
        <taxon>Eukaryota</taxon>
        <taxon>Metazoa</taxon>
        <taxon>Spiralia</taxon>
        <taxon>Lophotrochozoa</taxon>
        <taxon>Platyhelminthes</taxon>
        <taxon>Rhabditophora</taxon>
        <taxon>Macrostomorpha</taxon>
        <taxon>Macrostomida</taxon>
        <taxon>Macrostomidae</taxon>
        <taxon>Macrostomum</taxon>
    </lineage>
</organism>